<dbReference type="OrthoDB" id="1446758at2"/>
<dbReference type="CDD" id="cd00093">
    <property type="entry name" value="HTH_XRE"/>
    <property type="match status" value="1"/>
</dbReference>
<dbReference type="InterPro" id="IPR010982">
    <property type="entry name" value="Lambda_DNA-bd_dom_sf"/>
</dbReference>
<dbReference type="Gene3D" id="1.10.260.40">
    <property type="entry name" value="lambda repressor-like DNA-binding domains"/>
    <property type="match status" value="1"/>
</dbReference>
<feature type="domain" description="HTH cro/C1-type" evidence="1">
    <location>
        <begin position="7"/>
        <end position="61"/>
    </location>
</feature>
<evidence type="ECO:0000313" key="3">
    <source>
        <dbReference type="Proteomes" id="UP000184028"/>
    </source>
</evidence>
<dbReference type="Pfam" id="PF01381">
    <property type="entry name" value="HTH_3"/>
    <property type="match status" value="1"/>
</dbReference>
<proteinExistence type="predicted"/>
<evidence type="ECO:0000313" key="2">
    <source>
        <dbReference type="EMBL" id="SHL84836.1"/>
    </source>
</evidence>
<dbReference type="InterPro" id="IPR001387">
    <property type="entry name" value="Cro/C1-type_HTH"/>
</dbReference>
<dbReference type="SUPFAM" id="SSF47413">
    <property type="entry name" value="lambda repressor-like DNA-binding domains"/>
    <property type="match status" value="1"/>
</dbReference>
<dbReference type="GO" id="GO:0003677">
    <property type="term" value="F:DNA binding"/>
    <property type="evidence" value="ECO:0007669"/>
    <property type="project" value="InterPro"/>
</dbReference>
<gene>
    <name evidence="2" type="ORF">SAMN05444484_102793</name>
</gene>
<name>A0A1M7DZD8_9FLAO</name>
<dbReference type="RefSeq" id="WP_068842218.1">
    <property type="nucleotide sequence ID" value="NZ_FRBT01000002.1"/>
</dbReference>
<reference evidence="3" key="1">
    <citation type="submission" date="2016-11" db="EMBL/GenBank/DDBJ databases">
        <authorList>
            <person name="Varghese N."/>
            <person name="Submissions S."/>
        </authorList>
    </citation>
    <scope>NUCLEOTIDE SEQUENCE [LARGE SCALE GENOMIC DNA]</scope>
    <source>
        <strain evidence="3">DSM 24724</strain>
    </source>
</reference>
<dbReference type="EMBL" id="FRBT01000002">
    <property type="protein sequence ID" value="SHL84836.1"/>
    <property type="molecule type" value="Genomic_DNA"/>
</dbReference>
<dbReference type="Proteomes" id="UP000184028">
    <property type="component" value="Unassembled WGS sequence"/>
</dbReference>
<dbReference type="SMART" id="SM00530">
    <property type="entry name" value="HTH_XRE"/>
    <property type="match status" value="1"/>
</dbReference>
<dbReference type="PROSITE" id="PS50943">
    <property type="entry name" value="HTH_CROC1"/>
    <property type="match status" value="1"/>
</dbReference>
<dbReference type="AlphaFoldDB" id="A0A1M7DZD8"/>
<evidence type="ECO:0000259" key="1">
    <source>
        <dbReference type="PROSITE" id="PS50943"/>
    </source>
</evidence>
<sequence>MKLYQKVKTIRENKKLSQNYIANELGLDQSQYSRREKGEVQFIPEEIVKLAQLLDTSVSTLFCEQEKFQPTEVNTTKNIGLISDKLIEQYEFRLREKDEIIHNLREKLKSKK</sequence>
<organism evidence="2 3">
    <name type="scientific">Flavobacterium chilense</name>
    <dbReference type="NCBI Taxonomy" id="946677"/>
    <lineage>
        <taxon>Bacteria</taxon>
        <taxon>Pseudomonadati</taxon>
        <taxon>Bacteroidota</taxon>
        <taxon>Flavobacteriia</taxon>
        <taxon>Flavobacteriales</taxon>
        <taxon>Flavobacteriaceae</taxon>
        <taxon>Flavobacterium</taxon>
    </lineage>
</organism>
<dbReference type="STRING" id="946677.SAMN05444484_102793"/>
<accession>A0A1M7DZD8</accession>
<keyword evidence="3" id="KW-1185">Reference proteome</keyword>
<protein>
    <submittedName>
        <fullName evidence="2">Helix-turn-helix</fullName>
    </submittedName>
</protein>